<evidence type="ECO:0000259" key="5">
    <source>
        <dbReference type="Pfam" id="PF00370"/>
    </source>
</evidence>
<dbReference type="GO" id="GO:0042732">
    <property type="term" value="P:D-xylose metabolic process"/>
    <property type="evidence" value="ECO:0007669"/>
    <property type="project" value="UniProtKB-KW"/>
</dbReference>
<evidence type="ECO:0000256" key="3">
    <source>
        <dbReference type="ARBA" id="ARBA00022679"/>
    </source>
</evidence>
<evidence type="ECO:0000256" key="2">
    <source>
        <dbReference type="ARBA" id="ARBA00022629"/>
    </source>
</evidence>
<accession>A0AB39BFJ9</accession>
<dbReference type="AlphaFoldDB" id="A0AB39BFJ9"/>
<keyword evidence="2" id="KW-0859">Xylose metabolism</keyword>
<keyword evidence="4 7" id="KW-0418">Kinase</keyword>
<name>A0AB39BFJ9_9MICO</name>
<dbReference type="GO" id="GO:0016301">
    <property type="term" value="F:kinase activity"/>
    <property type="evidence" value="ECO:0007669"/>
    <property type="project" value="UniProtKB-KW"/>
</dbReference>
<dbReference type="PANTHER" id="PTHR43095">
    <property type="entry name" value="SUGAR KINASE"/>
    <property type="match status" value="1"/>
</dbReference>
<feature type="domain" description="Carbohydrate kinase FGGY C-terminal" evidence="6">
    <location>
        <begin position="260"/>
        <end position="446"/>
    </location>
</feature>
<dbReference type="Pfam" id="PF02782">
    <property type="entry name" value="FGGY_C"/>
    <property type="match status" value="1"/>
</dbReference>
<dbReference type="Pfam" id="PF00370">
    <property type="entry name" value="FGGY_N"/>
    <property type="match status" value="1"/>
</dbReference>
<gene>
    <name evidence="7" type="ORF">ABFY20_18260</name>
</gene>
<organism evidence="7">
    <name type="scientific">Herbiconiux sp. A18JL235</name>
    <dbReference type="NCBI Taxonomy" id="3152363"/>
    <lineage>
        <taxon>Bacteria</taxon>
        <taxon>Bacillati</taxon>
        <taxon>Actinomycetota</taxon>
        <taxon>Actinomycetes</taxon>
        <taxon>Micrococcales</taxon>
        <taxon>Microbacteriaceae</taxon>
        <taxon>Herbiconiux</taxon>
    </lineage>
</organism>
<dbReference type="EMBL" id="CP162511">
    <property type="protein sequence ID" value="XDI05239.1"/>
    <property type="molecule type" value="Genomic_DNA"/>
</dbReference>
<keyword evidence="3 7" id="KW-0808">Transferase</keyword>
<dbReference type="EC" id="2.7.1.-" evidence="7"/>
<dbReference type="InterPro" id="IPR000577">
    <property type="entry name" value="Carb_kinase_FGGY"/>
</dbReference>
<comment type="similarity">
    <text evidence="1">Belongs to the FGGY kinase family.</text>
</comment>
<dbReference type="SUPFAM" id="SSF53067">
    <property type="entry name" value="Actin-like ATPase domain"/>
    <property type="match status" value="2"/>
</dbReference>
<protein>
    <submittedName>
        <fullName evidence="7">FGGY-family carbohydrate kinase</fullName>
        <ecNumber evidence="7">2.7.1.-</ecNumber>
    </submittedName>
</protein>
<evidence type="ECO:0000259" key="6">
    <source>
        <dbReference type="Pfam" id="PF02782"/>
    </source>
</evidence>
<evidence type="ECO:0000313" key="7">
    <source>
        <dbReference type="EMBL" id="XDI05239.1"/>
    </source>
</evidence>
<keyword evidence="2" id="KW-0119">Carbohydrate metabolism</keyword>
<evidence type="ECO:0000256" key="1">
    <source>
        <dbReference type="ARBA" id="ARBA00009156"/>
    </source>
</evidence>
<dbReference type="CDD" id="cd07805">
    <property type="entry name" value="ASKHA_NBD_FGGY_CvXK-like"/>
    <property type="match status" value="1"/>
</dbReference>
<reference evidence="7" key="1">
    <citation type="submission" date="2024-05" db="EMBL/GenBank/DDBJ databases">
        <title>Herbiconiux sp. A18JL235.</title>
        <authorList>
            <person name="Zhang G."/>
        </authorList>
    </citation>
    <scope>NUCLEOTIDE SEQUENCE</scope>
    <source>
        <strain evidence="7">A18JL235</strain>
    </source>
</reference>
<dbReference type="InterPro" id="IPR018485">
    <property type="entry name" value="FGGY_C"/>
</dbReference>
<dbReference type="Gene3D" id="3.30.420.40">
    <property type="match status" value="2"/>
</dbReference>
<dbReference type="PIRSF" id="PIRSF000538">
    <property type="entry name" value="GlpK"/>
    <property type="match status" value="1"/>
</dbReference>
<sequence length="499" mass="52091">MPELALAFDLGTGGCKAAAWSADGSCVAETAGRYATHHPSPGRAEQRPADWWDAVVASTRELAEQVPDLAQRVSAIALSGQSLGIIPLDAQGGLVLQSIPIWSDTRGAAHTAPVFDVVPEEEWYRRTGNGFGAALYPLFKAGALRAEHPDGWAATRTLVGSKDWINLRLTGRLATDHSYASGSGAYSLESGAYDDELLAAAGFPRELLVEPGESADPVGELTHEAAEALGLRPGIPVFAGAVDNAAMALGSRGTAEGRIYAALGSSSWMTVTSARPVIDVAARPYVFRHAVPGLHVSALSTFSSGTSFDWWRGLLAPGLDAEAVVAEALTAPPGSNGLTFLPMLAGGTPLEGGPDARGAITGATLGSTRAELLRASLEGIAFALRRSLDRIRELSGTRDELTVSGGGAQSEGWNRLYADVVQSTLVRTSVDQQAATLGAATIAFVGLGAWQWGDADRPHRVVARIDPDPRAAGVYDDARARFDAALAALAPTTLQEDPR</sequence>
<dbReference type="PANTHER" id="PTHR43095:SF5">
    <property type="entry name" value="XYLULOSE KINASE"/>
    <property type="match status" value="1"/>
</dbReference>
<proteinExistence type="inferred from homology"/>
<feature type="domain" description="Carbohydrate kinase FGGY N-terminal" evidence="5">
    <location>
        <begin position="5"/>
        <end position="250"/>
    </location>
</feature>
<dbReference type="InterPro" id="IPR018484">
    <property type="entry name" value="FGGY_N"/>
</dbReference>
<dbReference type="InterPro" id="IPR050406">
    <property type="entry name" value="FGGY_Carb_Kinase"/>
</dbReference>
<dbReference type="InterPro" id="IPR043129">
    <property type="entry name" value="ATPase_NBD"/>
</dbReference>
<evidence type="ECO:0000256" key="4">
    <source>
        <dbReference type="ARBA" id="ARBA00022777"/>
    </source>
</evidence>
<dbReference type="RefSeq" id="WP_368497623.1">
    <property type="nucleotide sequence ID" value="NZ_CP162511.1"/>
</dbReference>